<dbReference type="EMBL" id="VSSQ01010204">
    <property type="protein sequence ID" value="MPM43709.1"/>
    <property type="molecule type" value="Genomic_DNA"/>
</dbReference>
<proteinExistence type="predicted"/>
<dbReference type="AlphaFoldDB" id="A0A644ZRU3"/>
<accession>A0A644ZRU3</accession>
<gene>
    <name evidence="1" type="ORF">SDC9_90386</name>
</gene>
<organism evidence="1">
    <name type="scientific">bioreactor metagenome</name>
    <dbReference type="NCBI Taxonomy" id="1076179"/>
    <lineage>
        <taxon>unclassified sequences</taxon>
        <taxon>metagenomes</taxon>
        <taxon>ecological metagenomes</taxon>
    </lineage>
</organism>
<protein>
    <submittedName>
        <fullName evidence="1">Uncharacterized protein</fullName>
    </submittedName>
</protein>
<evidence type="ECO:0000313" key="1">
    <source>
        <dbReference type="EMBL" id="MPM43709.1"/>
    </source>
</evidence>
<comment type="caution">
    <text evidence="1">The sequence shown here is derived from an EMBL/GenBank/DDBJ whole genome shotgun (WGS) entry which is preliminary data.</text>
</comment>
<name>A0A644ZRU3_9ZZZZ</name>
<reference evidence="1" key="1">
    <citation type="submission" date="2019-08" db="EMBL/GenBank/DDBJ databases">
        <authorList>
            <person name="Kucharzyk K."/>
            <person name="Murdoch R.W."/>
            <person name="Higgins S."/>
            <person name="Loffler F."/>
        </authorList>
    </citation>
    <scope>NUCLEOTIDE SEQUENCE</scope>
</reference>
<sequence>MQLPAHLQVGKISANYSKLPVCIFSEASSGKEKMSNYQPFKKVDRRRLNFSKEKKLKKKSTLNYLALIRSSTGKARAFLYQKGLRIGLHASKVIFFQPVEVII</sequence>